<accession>A0A8S1NWC4</accession>
<gene>
    <name evidence="2" type="ORF">PPRIM_AZ9-3.1.T0940085</name>
</gene>
<protein>
    <recommendedName>
        <fullName evidence="4">Transmembrane protein</fullName>
    </recommendedName>
</protein>
<dbReference type="GO" id="GO:0007131">
    <property type="term" value="P:reciprocal meiotic recombination"/>
    <property type="evidence" value="ECO:0007669"/>
    <property type="project" value="TreeGrafter"/>
</dbReference>
<name>A0A8S1NWC4_PARPR</name>
<dbReference type="PANTHER" id="PTHR31398">
    <property type="entry name" value="MEIOTIC NUCLEAR DIVISION PROTEIN 1 HOMOLOG"/>
    <property type="match status" value="1"/>
</dbReference>
<keyword evidence="1" id="KW-0812">Transmembrane</keyword>
<keyword evidence="1" id="KW-0472">Membrane</keyword>
<organism evidence="2 3">
    <name type="scientific">Paramecium primaurelia</name>
    <dbReference type="NCBI Taxonomy" id="5886"/>
    <lineage>
        <taxon>Eukaryota</taxon>
        <taxon>Sar</taxon>
        <taxon>Alveolata</taxon>
        <taxon>Ciliophora</taxon>
        <taxon>Intramacronucleata</taxon>
        <taxon>Oligohymenophorea</taxon>
        <taxon>Peniculida</taxon>
        <taxon>Parameciidae</taxon>
        <taxon>Paramecium</taxon>
    </lineage>
</organism>
<evidence type="ECO:0000313" key="3">
    <source>
        <dbReference type="Proteomes" id="UP000688137"/>
    </source>
</evidence>
<evidence type="ECO:0008006" key="4">
    <source>
        <dbReference type="Google" id="ProtNLM"/>
    </source>
</evidence>
<evidence type="ECO:0000313" key="2">
    <source>
        <dbReference type="EMBL" id="CAD8093843.1"/>
    </source>
</evidence>
<comment type="caution">
    <text evidence="2">The sequence shown here is derived from an EMBL/GenBank/DDBJ whole genome shotgun (WGS) entry which is preliminary data.</text>
</comment>
<keyword evidence="1" id="KW-1133">Transmembrane helix</keyword>
<feature type="transmembrane region" description="Helical" evidence="1">
    <location>
        <begin position="12"/>
        <end position="40"/>
    </location>
</feature>
<evidence type="ECO:0000256" key="1">
    <source>
        <dbReference type="SAM" id="Phobius"/>
    </source>
</evidence>
<sequence>MVFLRINKQAYYKTVLGGCASIGVMGIMMLIFITNFIAFIQKEQLKVITISEYDDNVDHIAFNNSNFLFAVQIEQDHFIENPYFNITLKQKVYSRNLQGDLEKKTVPIELVPCTLDRFNQIFAENNVNFNQQFQQLQLNDFLCPQINTEIHIGGTQSSALFYFIDLSVSQCQNNSSNQWKPICRKPAQHTFKIKLLTVNQIINPYKPKESYVQPFIDDSFSFTFNLNLTKSINAFVTKYDFLNDESLLPISMIEEKSFFVLDPTDVQQDYTEIIEDSYIKLLLRKKPFKTKFQRQYQKLDELLSNIGDMVELGNKLYDFSIDDSDQKKIYHDNLKILAETQAAVNIAKDSQSYQPLQKAILTDNEIRITDSQTQPLKQEQKLQTKLCCSSGLDYFQTQLQKMFEKKKPIDLDLQIFFNFITCGLLFSEIPKVKLMNKAYDQIILQSDIYSLLTRLNEIDKLKEVLLTPNQLVMFNFTPKPLITLEDEDLKINRNMVENQIKTPQDNKEDMLVYTKMMMKQKRQNKTGKNHESIRTKKRSSFIPQPLNNYAYEEIVKKKSESNEILNSQLIQMLGAELELVYKVCQKIDQDGKPFNSYHQKLKSSLCQNKCLIQQDIEKQNDST</sequence>
<reference evidence="2" key="1">
    <citation type="submission" date="2021-01" db="EMBL/GenBank/DDBJ databases">
        <authorList>
            <consortium name="Genoscope - CEA"/>
            <person name="William W."/>
        </authorList>
    </citation>
    <scope>NUCLEOTIDE SEQUENCE</scope>
</reference>
<proteinExistence type="predicted"/>
<dbReference type="PANTHER" id="PTHR31398:SF0">
    <property type="entry name" value="MEIOTIC NUCLEAR DIVISION PROTEIN 1 HOMOLOG"/>
    <property type="match status" value="1"/>
</dbReference>
<dbReference type="EMBL" id="CAJJDM010000097">
    <property type="protein sequence ID" value="CAD8093843.1"/>
    <property type="molecule type" value="Genomic_DNA"/>
</dbReference>
<dbReference type="AlphaFoldDB" id="A0A8S1NWC4"/>
<keyword evidence="3" id="KW-1185">Reference proteome</keyword>
<dbReference type="GO" id="GO:0005634">
    <property type="term" value="C:nucleus"/>
    <property type="evidence" value="ECO:0007669"/>
    <property type="project" value="TreeGrafter"/>
</dbReference>
<dbReference type="OMA" id="RNMVENQ"/>
<dbReference type="Proteomes" id="UP000688137">
    <property type="component" value="Unassembled WGS sequence"/>
</dbReference>